<keyword evidence="5" id="KW-0479">Metal-binding</keyword>
<proteinExistence type="inferred from homology"/>
<evidence type="ECO:0000256" key="9">
    <source>
        <dbReference type="ARBA" id="ARBA00023211"/>
    </source>
</evidence>
<keyword evidence="9" id="KW-0464">Manganese</keyword>
<dbReference type="GO" id="GO:0004363">
    <property type="term" value="F:glutathione synthase activity"/>
    <property type="evidence" value="ECO:0007669"/>
    <property type="project" value="UniProtKB-UniRule"/>
</dbReference>
<comment type="catalytic activity">
    <reaction evidence="10">
        <text>gamma-L-glutamyl-L-cysteine + glycine + ATP = glutathione + ADP + phosphate + H(+)</text>
        <dbReference type="Rhea" id="RHEA:13557"/>
        <dbReference type="ChEBI" id="CHEBI:15378"/>
        <dbReference type="ChEBI" id="CHEBI:30616"/>
        <dbReference type="ChEBI" id="CHEBI:43474"/>
        <dbReference type="ChEBI" id="CHEBI:57305"/>
        <dbReference type="ChEBI" id="CHEBI:57925"/>
        <dbReference type="ChEBI" id="CHEBI:58173"/>
        <dbReference type="ChEBI" id="CHEBI:456216"/>
        <dbReference type="EC" id="6.3.2.3"/>
    </reaction>
</comment>
<dbReference type="GO" id="GO:0005524">
    <property type="term" value="F:ATP binding"/>
    <property type="evidence" value="ECO:0007669"/>
    <property type="project" value="UniProtKB-UniRule"/>
</dbReference>
<evidence type="ECO:0000256" key="8">
    <source>
        <dbReference type="ARBA" id="ARBA00022842"/>
    </source>
</evidence>
<evidence type="ECO:0000256" key="5">
    <source>
        <dbReference type="ARBA" id="ARBA00022723"/>
    </source>
</evidence>
<evidence type="ECO:0000313" key="13">
    <source>
        <dbReference type="Proteomes" id="UP000199400"/>
    </source>
</evidence>
<keyword evidence="3 10" id="KW-0436">Ligase</keyword>
<dbReference type="InterPro" id="IPR011761">
    <property type="entry name" value="ATP-grasp"/>
</dbReference>
<dbReference type="AlphaFoldDB" id="A0A1I1YMW9"/>
<comment type="cofactor">
    <cofactor evidence="1">
        <name>Mn(2+)</name>
        <dbReference type="ChEBI" id="CHEBI:29035"/>
    </cofactor>
</comment>
<dbReference type="SUPFAM" id="SSF52440">
    <property type="entry name" value="PreATP-grasp domain"/>
    <property type="match status" value="1"/>
</dbReference>
<dbReference type="InterPro" id="IPR016185">
    <property type="entry name" value="PreATP-grasp_dom_sf"/>
</dbReference>
<dbReference type="NCBIfam" id="NF003573">
    <property type="entry name" value="PRK05246.1"/>
    <property type="match status" value="1"/>
</dbReference>
<dbReference type="InterPro" id="IPR004218">
    <property type="entry name" value="GSHS_ATP-bd"/>
</dbReference>
<gene>
    <name evidence="10" type="primary">gshB</name>
    <name evidence="12" type="ORF">SAMN02745121_03410</name>
</gene>
<evidence type="ECO:0000256" key="6">
    <source>
        <dbReference type="ARBA" id="ARBA00022741"/>
    </source>
</evidence>
<keyword evidence="13" id="KW-1185">Reference proteome</keyword>
<dbReference type="OrthoDB" id="9785415at2"/>
<protein>
    <recommendedName>
        <fullName evidence="10">Glutathione synthetase</fullName>
        <ecNumber evidence="10">6.3.2.3</ecNumber>
    </recommendedName>
    <alternativeName>
        <fullName evidence="10">GSH synthetase</fullName>
        <shortName evidence="10">GSH-S</shortName>
        <shortName evidence="10">GSHase</shortName>
    </alternativeName>
    <alternativeName>
        <fullName evidence="10">Glutathione synthase</fullName>
    </alternativeName>
</protein>
<evidence type="ECO:0000256" key="4">
    <source>
        <dbReference type="ARBA" id="ARBA00022684"/>
    </source>
</evidence>
<sequence>MPTVKHARGDVLFVLDPLETIHPKKDSSYLMIAEALRRGYQPWSVELPGLLLRGAEAVARAVPLGLHEPGAPLAPSGDPQVRPLSSFRVVVMRKDPPVDPDFVTATWCLDRAVSHTLVINQPQGLRDLSEKLAILDFPQFIPRTFLLRNIGDLRDALAELGGQMILKPVFGFGGREVLIAREGDPNLSTLFELATRDGSTWTIAQEFVPAAKLGDKRILLVDGEPIGAVMRVPAEGELRNNFHAGGSPALTQLSARDREICAALGPFLRERGQFFVGIDVLGEFLTEINVTSPTGMQEINRLGGLTGDETMQARFWAALEPRLR</sequence>
<dbReference type="PANTHER" id="PTHR21621:SF4">
    <property type="entry name" value="GLUTATHIONE SYNTHETASE"/>
    <property type="match status" value="1"/>
</dbReference>
<dbReference type="STRING" id="54.SAMN02745121_03410"/>
<dbReference type="Proteomes" id="UP000199400">
    <property type="component" value="Unassembled WGS sequence"/>
</dbReference>
<dbReference type="EC" id="6.3.2.3" evidence="10"/>
<dbReference type="InterPro" id="IPR013815">
    <property type="entry name" value="ATP_grasp_subdomain_1"/>
</dbReference>
<dbReference type="EMBL" id="FOMX01000010">
    <property type="protein sequence ID" value="SFE20945.1"/>
    <property type="molecule type" value="Genomic_DNA"/>
</dbReference>
<evidence type="ECO:0000256" key="2">
    <source>
        <dbReference type="ARBA" id="ARBA00001946"/>
    </source>
</evidence>
<feature type="domain" description="ATP-grasp" evidence="11">
    <location>
        <begin position="131"/>
        <end position="319"/>
    </location>
</feature>
<dbReference type="PANTHER" id="PTHR21621">
    <property type="entry name" value="RIBOSOMAL PROTEIN S6 MODIFICATION PROTEIN"/>
    <property type="match status" value="1"/>
</dbReference>
<accession>A0A1I1YMW9</accession>
<dbReference type="Gene3D" id="3.40.50.20">
    <property type="match status" value="1"/>
</dbReference>
<dbReference type="GO" id="GO:0005737">
    <property type="term" value="C:cytoplasm"/>
    <property type="evidence" value="ECO:0007669"/>
    <property type="project" value="TreeGrafter"/>
</dbReference>
<evidence type="ECO:0000259" key="11">
    <source>
        <dbReference type="PROSITE" id="PS50975"/>
    </source>
</evidence>
<dbReference type="Gene3D" id="3.30.1490.20">
    <property type="entry name" value="ATP-grasp fold, A domain"/>
    <property type="match status" value="1"/>
</dbReference>
<dbReference type="Gene3D" id="3.30.470.20">
    <property type="entry name" value="ATP-grasp fold, B domain"/>
    <property type="match status" value="1"/>
</dbReference>
<name>A0A1I1YMW9_9BACT</name>
<dbReference type="SUPFAM" id="SSF56059">
    <property type="entry name" value="Glutathione synthetase ATP-binding domain-like"/>
    <property type="match status" value="1"/>
</dbReference>
<comment type="similarity">
    <text evidence="10">Belongs to the prokaryotic GSH synthase family.</text>
</comment>
<evidence type="ECO:0000256" key="7">
    <source>
        <dbReference type="ARBA" id="ARBA00022840"/>
    </source>
</evidence>
<dbReference type="RefSeq" id="WP_096328407.1">
    <property type="nucleotide sequence ID" value="NZ_FOMX01000010.1"/>
</dbReference>
<dbReference type="Pfam" id="PF02951">
    <property type="entry name" value="GSH-S_N"/>
    <property type="match status" value="1"/>
</dbReference>
<comment type="cofactor">
    <cofactor evidence="2">
        <name>Mg(2+)</name>
        <dbReference type="ChEBI" id="CHEBI:18420"/>
    </cofactor>
</comment>
<dbReference type="PROSITE" id="PS50975">
    <property type="entry name" value="ATP_GRASP"/>
    <property type="match status" value="1"/>
</dbReference>
<evidence type="ECO:0000256" key="3">
    <source>
        <dbReference type="ARBA" id="ARBA00022598"/>
    </source>
</evidence>
<reference evidence="13" key="1">
    <citation type="submission" date="2016-10" db="EMBL/GenBank/DDBJ databases">
        <authorList>
            <person name="Varghese N."/>
            <person name="Submissions S."/>
        </authorList>
    </citation>
    <scope>NUCLEOTIDE SEQUENCE [LARGE SCALE GENOMIC DNA]</scope>
    <source>
        <strain evidence="13">ATCC 25963</strain>
    </source>
</reference>
<dbReference type="Pfam" id="PF02955">
    <property type="entry name" value="GSH-S_ATP"/>
    <property type="match status" value="1"/>
</dbReference>
<dbReference type="HAMAP" id="MF_00162">
    <property type="entry name" value="GSH_S"/>
    <property type="match status" value="1"/>
</dbReference>
<evidence type="ECO:0000256" key="10">
    <source>
        <dbReference type="HAMAP-Rule" id="MF_00162"/>
    </source>
</evidence>
<keyword evidence="7 10" id="KW-0067">ATP-binding</keyword>
<dbReference type="UniPathway" id="UPA00142">
    <property type="reaction ID" value="UER00210"/>
</dbReference>
<evidence type="ECO:0000256" key="1">
    <source>
        <dbReference type="ARBA" id="ARBA00001936"/>
    </source>
</evidence>
<dbReference type="InterPro" id="IPR006284">
    <property type="entry name" value="Glut_synth_pro"/>
</dbReference>
<keyword evidence="4 10" id="KW-0317">Glutathione biosynthesis</keyword>
<dbReference type="NCBIfam" id="TIGR01380">
    <property type="entry name" value="glut_syn"/>
    <property type="match status" value="1"/>
</dbReference>
<keyword evidence="6 10" id="KW-0547">Nucleotide-binding</keyword>
<evidence type="ECO:0000313" key="12">
    <source>
        <dbReference type="EMBL" id="SFE20945.1"/>
    </source>
</evidence>
<organism evidence="12 13">
    <name type="scientific">Nannocystis exedens</name>
    <dbReference type="NCBI Taxonomy" id="54"/>
    <lineage>
        <taxon>Bacteria</taxon>
        <taxon>Pseudomonadati</taxon>
        <taxon>Myxococcota</taxon>
        <taxon>Polyangia</taxon>
        <taxon>Nannocystales</taxon>
        <taxon>Nannocystaceae</taxon>
        <taxon>Nannocystis</taxon>
    </lineage>
</organism>
<dbReference type="GO" id="GO:0046872">
    <property type="term" value="F:metal ion binding"/>
    <property type="evidence" value="ECO:0007669"/>
    <property type="project" value="UniProtKB-KW"/>
</dbReference>
<comment type="pathway">
    <text evidence="10">Sulfur metabolism; glutathione biosynthesis; glutathione from L-cysteine and L-glutamate: step 2/2.</text>
</comment>
<keyword evidence="8" id="KW-0460">Magnesium</keyword>
<dbReference type="InterPro" id="IPR004215">
    <property type="entry name" value="GSHS_N"/>
</dbReference>